<name>K5WM20_PHACS</name>
<sequence>MMQSSGARKAICSEFVKFGIYIKLWQLGVLTSSTRDPPQLTSDDISQAIQRLPDEYQEIAPSLDLTVDTSHLGRYEVIMADFLAEINRDEVTKKLWYVDSYVDEEQVRLAGQRPDGSEPSASLHGSTATTSSSPSTTAVAPEMVSATTPEGITVSSFSNGGTPPDAADGTSLPVESPGGGLVGRPATSHMAASGIHTRPAPALADGQVPSAFPPPTPSSADEEPTALGAGASGEGKKRAKTY</sequence>
<feature type="compositionally biased region" description="Polar residues" evidence="1">
    <location>
        <begin position="145"/>
        <end position="161"/>
    </location>
</feature>
<evidence type="ECO:0000313" key="2">
    <source>
        <dbReference type="EMBL" id="EKM60480.1"/>
    </source>
</evidence>
<reference evidence="2 3" key="1">
    <citation type="journal article" date="2012" name="BMC Genomics">
        <title>Comparative genomics of the white-rot fungi, Phanerochaete carnosa and P. chrysosporium, to elucidate the genetic basis of the distinct wood types they colonize.</title>
        <authorList>
            <person name="Suzuki H."/>
            <person name="MacDonald J."/>
            <person name="Syed K."/>
            <person name="Salamov A."/>
            <person name="Hori C."/>
            <person name="Aerts A."/>
            <person name="Henrissat B."/>
            <person name="Wiebenga A."/>
            <person name="vanKuyk P.A."/>
            <person name="Barry K."/>
            <person name="Lindquist E."/>
            <person name="LaButti K."/>
            <person name="Lapidus A."/>
            <person name="Lucas S."/>
            <person name="Coutinho P."/>
            <person name="Gong Y."/>
            <person name="Samejima M."/>
            <person name="Mahadevan R."/>
            <person name="Abou-Zaid M."/>
            <person name="de Vries R.P."/>
            <person name="Igarashi K."/>
            <person name="Yadav J.S."/>
            <person name="Grigoriev I.V."/>
            <person name="Master E.R."/>
        </authorList>
    </citation>
    <scope>NUCLEOTIDE SEQUENCE [LARGE SCALE GENOMIC DNA]</scope>
    <source>
        <strain evidence="2 3">HHB-10118-sp</strain>
    </source>
</reference>
<feature type="region of interest" description="Disordered" evidence="1">
    <location>
        <begin position="109"/>
        <end position="242"/>
    </location>
</feature>
<dbReference type="EMBL" id="JH930468">
    <property type="protein sequence ID" value="EKM60480.1"/>
    <property type="molecule type" value="Genomic_DNA"/>
</dbReference>
<keyword evidence="3" id="KW-1185">Reference proteome</keyword>
<feature type="compositionally biased region" description="Low complexity" evidence="1">
    <location>
        <begin position="126"/>
        <end position="138"/>
    </location>
</feature>
<organism evidence="2 3">
    <name type="scientific">Phanerochaete carnosa (strain HHB-10118-sp)</name>
    <name type="common">White-rot fungus</name>
    <name type="synonym">Peniophora carnosa</name>
    <dbReference type="NCBI Taxonomy" id="650164"/>
    <lineage>
        <taxon>Eukaryota</taxon>
        <taxon>Fungi</taxon>
        <taxon>Dikarya</taxon>
        <taxon>Basidiomycota</taxon>
        <taxon>Agaricomycotina</taxon>
        <taxon>Agaricomycetes</taxon>
        <taxon>Polyporales</taxon>
        <taxon>Phanerochaetaceae</taxon>
        <taxon>Phanerochaete</taxon>
    </lineage>
</organism>
<dbReference type="KEGG" id="pco:PHACADRAFT_246464"/>
<gene>
    <name evidence="2" type="ORF">PHACADRAFT_246464</name>
</gene>
<proteinExistence type="predicted"/>
<dbReference type="GeneID" id="18913812"/>
<protein>
    <submittedName>
        <fullName evidence="2">Uncharacterized protein</fullName>
    </submittedName>
</protein>
<dbReference type="Proteomes" id="UP000008370">
    <property type="component" value="Unassembled WGS sequence"/>
</dbReference>
<evidence type="ECO:0000313" key="3">
    <source>
        <dbReference type="Proteomes" id="UP000008370"/>
    </source>
</evidence>
<dbReference type="RefSeq" id="XP_007389938.1">
    <property type="nucleotide sequence ID" value="XM_007389876.1"/>
</dbReference>
<dbReference type="AlphaFoldDB" id="K5WM20"/>
<evidence type="ECO:0000256" key="1">
    <source>
        <dbReference type="SAM" id="MobiDB-lite"/>
    </source>
</evidence>
<accession>K5WM20</accession>
<dbReference type="HOGENOM" id="CLU_1147516_0_0_1"/>
<dbReference type="InParanoid" id="K5WM20"/>